<protein>
    <submittedName>
        <fullName evidence="1">Glycerol-3-phosphate responsive antiterminator</fullName>
    </submittedName>
</protein>
<comment type="caution">
    <text evidence="1">The sequence shown here is derived from an EMBL/GenBank/DDBJ whole genome shotgun (WGS) entry which is preliminary data.</text>
</comment>
<reference evidence="1 2" key="1">
    <citation type="submission" date="2019-03" db="EMBL/GenBank/DDBJ databases">
        <title>Draft Genome Sequence of Desulfosporosinus fructosivorans Strain 63.6F, Isolated from Marine Sediment in the Baltic Sea.</title>
        <authorList>
            <person name="Hausmann B."/>
            <person name="Vandieken V."/>
            <person name="Pjevac P."/>
            <person name="Schreck K."/>
            <person name="Herbold C.W."/>
            <person name="Loy A."/>
        </authorList>
    </citation>
    <scope>NUCLEOTIDE SEQUENCE [LARGE SCALE GENOMIC DNA]</scope>
    <source>
        <strain evidence="1 2">63.6F</strain>
    </source>
</reference>
<dbReference type="PIRSF" id="PIRSF016897">
    <property type="entry name" value="GlpP"/>
    <property type="match status" value="1"/>
</dbReference>
<dbReference type="Gene3D" id="3.20.20.70">
    <property type="entry name" value="Aldolase class I"/>
    <property type="match status" value="1"/>
</dbReference>
<dbReference type="InterPro" id="IPR006699">
    <property type="entry name" value="GlpP"/>
</dbReference>
<dbReference type="GO" id="GO:0006071">
    <property type="term" value="P:glycerol metabolic process"/>
    <property type="evidence" value="ECO:0007669"/>
    <property type="project" value="InterPro"/>
</dbReference>
<proteinExistence type="predicted"/>
<name>A0A4Z0R3G2_9FIRM</name>
<evidence type="ECO:0000313" key="2">
    <source>
        <dbReference type="Proteomes" id="UP000298460"/>
    </source>
</evidence>
<dbReference type="InterPro" id="IPR013785">
    <property type="entry name" value="Aldolase_TIM"/>
</dbReference>
<evidence type="ECO:0000313" key="1">
    <source>
        <dbReference type="EMBL" id="TGE36673.1"/>
    </source>
</evidence>
<dbReference type="PANTHER" id="PTHR35787:SF1">
    <property type="entry name" value="GLYCEROL UPTAKE OPERON ANTITERMINATOR REGULATORY PROTEIN"/>
    <property type="match status" value="1"/>
</dbReference>
<keyword evidence="2" id="KW-1185">Reference proteome</keyword>
<dbReference type="RefSeq" id="WP_135549872.1">
    <property type="nucleotide sequence ID" value="NZ_SPQQ01000007.1"/>
</dbReference>
<organism evidence="1 2">
    <name type="scientific">Desulfosporosinus fructosivorans</name>
    <dbReference type="NCBI Taxonomy" id="2018669"/>
    <lineage>
        <taxon>Bacteria</taxon>
        <taxon>Bacillati</taxon>
        <taxon>Bacillota</taxon>
        <taxon>Clostridia</taxon>
        <taxon>Eubacteriales</taxon>
        <taxon>Desulfitobacteriaceae</taxon>
        <taxon>Desulfosporosinus</taxon>
    </lineage>
</organism>
<sequence length="196" mass="21420">MDFLKTVMLDKKIGATIRRVEDLNQAIHHPNIGTIFLLGANINILPSIVKKVHSDNKVLLVHLDMMEGAGKDRAGIHLLARMGLRGIVTTKPNLVKYAKEEGMVVIQRLFVLDSESVKTGIKMASSVKPDAVEILPATVPHFVIQDMKGALGIPVLGGGLLRTEEDVRLALANGIDAVSTSLRHLWDMDFINCDLT</sequence>
<dbReference type="Pfam" id="PF04309">
    <property type="entry name" value="G3P_antiterm"/>
    <property type="match status" value="1"/>
</dbReference>
<dbReference type="SUPFAM" id="SSF110391">
    <property type="entry name" value="GlpP-like"/>
    <property type="match status" value="1"/>
</dbReference>
<gene>
    <name evidence="1" type="ORF">E4K67_19810</name>
</gene>
<dbReference type="Proteomes" id="UP000298460">
    <property type="component" value="Unassembled WGS sequence"/>
</dbReference>
<dbReference type="OrthoDB" id="9799580at2"/>
<dbReference type="GO" id="GO:0006355">
    <property type="term" value="P:regulation of DNA-templated transcription"/>
    <property type="evidence" value="ECO:0007669"/>
    <property type="project" value="InterPro"/>
</dbReference>
<dbReference type="PANTHER" id="PTHR35787">
    <property type="entry name" value="GLYCEROL UPTAKE OPERON ANTITERMINATOR REGULATORY PROTEIN"/>
    <property type="match status" value="1"/>
</dbReference>
<dbReference type="EMBL" id="SPQQ01000007">
    <property type="protein sequence ID" value="TGE36673.1"/>
    <property type="molecule type" value="Genomic_DNA"/>
</dbReference>
<dbReference type="AlphaFoldDB" id="A0A4Z0R3G2"/>
<accession>A0A4Z0R3G2</accession>